<organism evidence="2 3">
    <name type="scientific">Aeromonas media</name>
    <dbReference type="NCBI Taxonomy" id="651"/>
    <lineage>
        <taxon>Bacteria</taxon>
        <taxon>Pseudomonadati</taxon>
        <taxon>Pseudomonadota</taxon>
        <taxon>Gammaproteobacteria</taxon>
        <taxon>Aeromonadales</taxon>
        <taxon>Aeromonadaceae</taxon>
        <taxon>Aeromonas</taxon>
    </lineage>
</organism>
<dbReference type="InterPro" id="IPR002711">
    <property type="entry name" value="HNH"/>
</dbReference>
<evidence type="ECO:0000259" key="1">
    <source>
        <dbReference type="Pfam" id="PF01844"/>
    </source>
</evidence>
<keyword evidence="2" id="KW-0378">Hydrolase</keyword>
<dbReference type="GO" id="GO:0004519">
    <property type="term" value="F:endonuclease activity"/>
    <property type="evidence" value="ECO:0007669"/>
    <property type="project" value="UniProtKB-KW"/>
</dbReference>
<evidence type="ECO:0000313" key="2">
    <source>
        <dbReference type="EMBL" id="QJT24147.1"/>
    </source>
</evidence>
<keyword evidence="2" id="KW-0540">Nuclease</keyword>
<dbReference type="Proteomes" id="UP000501427">
    <property type="component" value="Chromosome"/>
</dbReference>
<dbReference type="Pfam" id="PF01844">
    <property type="entry name" value="HNH"/>
    <property type="match status" value="1"/>
</dbReference>
<dbReference type="AlphaFoldDB" id="A0A6M4YFU4"/>
<gene>
    <name evidence="2" type="ORF">E4184_11075</name>
</gene>
<feature type="domain" description="HNH" evidence="1">
    <location>
        <begin position="49"/>
        <end position="82"/>
    </location>
</feature>
<dbReference type="RefSeq" id="WP_171277237.1">
    <property type="nucleotide sequence ID" value="NZ_CAWPJG010000001.1"/>
</dbReference>
<dbReference type="EMBL" id="CP038441">
    <property type="protein sequence ID" value="QJT24147.1"/>
    <property type="molecule type" value="Genomic_DNA"/>
</dbReference>
<dbReference type="CDD" id="cd00085">
    <property type="entry name" value="HNHc"/>
    <property type="match status" value="1"/>
</dbReference>
<dbReference type="GO" id="GO:0003676">
    <property type="term" value="F:nucleic acid binding"/>
    <property type="evidence" value="ECO:0007669"/>
    <property type="project" value="InterPro"/>
</dbReference>
<keyword evidence="2" id="KW-0255">Endonuclease</keyword>
<dbReference type="GO" id="GO:0008270">
    <property type="term" value="F:zinc ion binding"/>
    <property type="evidence" value="ECO:0007669"/>
    <property type="project" value="InterPro"/>
</dbReference>
<dbReference type="Gene3D" id="1.10.30.50">
    <property type="match status" value="1"/>
</dbReference>
<protein>
    <submittedName>
        <fullName evidence="2">HNH endonuclease</fullName>
    </submittedName>
</protein>
<reference evidence="2 3" key="1">
    <citation type="submission" date="2019-03" db="EMBL/GenBank/DDBJ databases">
        <title>Novel transposon Tn6433 accelerates the dissemination of tet(E) in Aeromonas from aerobic biofilm under oxytetracycline stress.</title>
        <authorList>
            <person name="Shi Y."/>
            <person name="Tian Z."/>
            <person name="Zhang Y."/>
            <person name="Zhang H."/>
            <person name="Yang M."/>
        </authorList>
    </citation>
    <scope>NUCLEOTIDE SEQUENCE [LARGE SCALE GENOMIC DNA]</scope>
    <source>
        <strain evidence="2 3">T0.1-19</strain>
    </source>
</reference>
<name>A0A6M4YFU4_AERME</name>
<accession>A0A6M4YFU4</accession>
<evidence type="ECO:0000313" key="3">
    <source>
        <dbReference type="Proteomes" id="UP000501427"/>
    </source>
</evidence>
<proteinExistence type="predicted"/>
<dbReference type="InterPro" id="IPR003615">
    <property type="entry name" value="HNH_nuc"/>
</dbReference>
<sequence length="122" mass="13681">MGKIAKQRHQAAIRQSFQCFYCGLPMWEASPAALIHQYRLTPVEARLLQCTGEHLQPRSEGGSDRPANIVAACRHCNSTRHKTPKVLSPEQYQKKVRARVGKGGWFPKGITSKVKGNKTNRV</sequence>